<comment type="caution">
    <text evidence="2">The sequence shown here is derived from an EMBL/GenBank/DDBJ whole genome shotgun (WGS) entry which is preliminary data.</text>
</comment>
<dbReference type="Proteomes" id="UP001604335">
    <property type="component" value="Unassembled WGS sequence"/>
</dbReference>
<organism evidence="2 3">
    <name type="scientific">Limnothrix redekei LRLZ20PSL1</name>
    <dbReference type="NCBI Taxonomy" id="3112953"/>
    <lineage>
        <taxon>Bacteria</taxon>
        <taxon>Bacillati</taxon>
        <taxon>Cyanobacteriota</taxon>
        <taxon>Cyanophyceae</taxon>
        <taxon>Pseudanabaenales</taxon>
        <taxon>Pseudanabaenaceae</taxon>
        <taxon>Limnothrix</taxon>
    </lineage>
</organism>
<dbReference type="EMBL" id="JAZAQF010000049">
    <property type="protein sequence ID" value="MFG3817574.1"/>
    <property type="molecule type" value="Genomic_DNA"/>
</dbReference>
<feature type="region of interest" description="Disordered" evidence="1">
    <location>
        <begin position="38"/>
        <end position="66"/>
    </location>
</feature>
<gene>
    <name evidence="2" type="ORF">VPK24_07990</name>
</gene>
<evidence type="ECO:0000313" key="2">
    <source>
        <dbReference type="EMBL" id="MFG3817574.1"/>
    </source>
</evidence>
<sequence>MILLAGPIDPKSPGPIGGLALDDGSLCDQPVRWLPDSGESRARIGQLRMTGDRPLGPGPRADFPSSGCKLPDRVFDILPVLKERGFRP</sequence>
<protein>
    <submittedName>
        <fullName evidence="2">Uncharacterized protein</fullName>
    </submittedName>
</protein>
<proteinExistence type="predicted"/>
<accession>A0ABW7C8S0</accession>
<evidence type="ECO:0000256" key="1">
    <source>
        <dbReference type="SAM" id="MobiDB-lite"/>
    </source>
</evidence>
<dbReference type="RefSeq" id="WP_393011997.1">
    <property type="nucleotide sequence ID" value="NZ_JAZAQF010000049.1"/>
</dbReference>
<reference evidence="3" key="1">
    <citation type="journal article" date="2024" name="Algal Res.">
        <title>Biochemical, toxicological and genomic investigation of a high-biomass producing Limnothrix strain isolated from Italian shallow drinking water reservoir.</title>
        <authorList>
            <person name="Simonazzi M."/>
            <person name="Shishido T.K."/>
            <person name="Delbaje E."/>
            <person name="Wahlsten M."/>
            <person name="Fewer D.P."/>
            <person name="Sivonen K."/>
            <person name="Pezzolesi L."/>
            <person name="Pistocchi R."/>
        </authorList>
    </citation>
    <scope>NUCLEOTIDE SEQUENCE [LARGE SCALE GENOMIC DNA]</scope>
    <source>
        <strain evidence="3">LRLZ20PSL1</strain>
    </source>
</reference>
<evidence type="ECO:0000313" key="3">
    <source>
        <dbReference type="Proteomes" id="UP001604335"/>
    </source>
</evidence>
<keyword evidence="3" id="KW-1185">Reference proteome</keyword>
<name>A0ABW7C8S0_9CYAN</name>